<keyword evidence="6" id="KW-1185">Reference proteome</keyword>
<dbReference type="EC" id="3.5.1.28" evidence="2"/>
<proteinExistence type="predicted"/>
<dbReference type="InterPro" id="IPR002508">
    <property type="entry name" value="MurNAc-LAA_cat"/>
</dbReference>
<evidence type="ECO:0000256" key="2">
    <source>
        <dbReference type="ARBA" id="ARBA00011901"/>
    </source>
</evidence>
<name>A0A372MIZ6_9SPIR</name>
<dbReference type="CDD" id="cd02696">
    <property type="entry name" value="MurNAc-LAA"/>
    <property type="match status" value="1"/>
</dbReference>
<dbReference type="RefSeq" id="WP_117329835.1">
    <property type="nucleotide sequence ID" value="NZ_QUWK01000004.1"/>
</dbReference>
<sequence length="248" mass="27399">MKRLIIAILVMVVCGLNVFGAEDPFSYPLGTVIIDAGHGGHDPGATNAWSFAGGTIYEKEFTLDIAKRLHALLAVSHPHLQLVMTRSDDVFLSLEERCSIAYQTPLQPHTSALFVSIHVNSAMTDEASGFEILTKTQDKRVTLLDAFTPIENIPLYAAHSQLSLNRLLNQRNLVVATIFEEAMDGSLVTSRNRGVKERDLWVLNGSRMPAVLVEVGFLSNEGDARNLVSPQWRQRMAQILAQAIEQCM</sequence>
<dbReference type="InterPro" id="IPR050695">
    <property type="entry name" value="N-acetylmuramoyl_amidase_3"/>
</dbReference>
<dbReference type="Pfam" id="PF01520">
    <property type="entry name" value="Amidase_3"/>
    <property type="match status" value="1"/>
</dbReference>
<dbReference type="PANTHER" id="PTHR30404:SF0">
    <property type="entry name" value="N-ACETYLMURAMOYL-L-ALANINE AMIDASE AMIC"/>
    <property type="match status" value="1"/>
</dbReference>
<protein>
    <recommendedName>
        <fullName evidence="2">N-acetylmuramoyl-L-alanine amidase</fullName>
        <ecNumber evidence="2">3.5.1.28</ecNumber>
    </recommendedName>
</protein>
<dbReference type="SUPFAM" id="SSF53187">
    <property type="entry name" value="Zn-dependent exopeptidases"/>
    <property type="match status" value="1"/>
</dbReference>
<dbReference type="AlphaFoldDB" id="A0A372MIZ6"/>
<evidence type="ECO:0000313" key="6">
    <source>
        <dbReference type="Proteomes" id="UP000264002"/>
    </source>
</evidence>
<dbReference type="OrthoDB" id="9806267at2"/>
<dbReference type="GO" id="GO:0008745">
    <property type="term" value="F:N-acetylmuramoyl-L-alanine amidase activity"/>
    <property type="evidence" value="ECO:0007669"/>
    <property type="project" value="UniProtKB-EC"/>
</dbReference>
<dbReference type="Proteomes" id="UP000264002">
    <property type="component" value="Unassembled WGS sequence"/>
</dbReference>
<dbReference type="SMART" id="SM00646">
    <property type="entry name" value="Ami_3"/>
    <property type="match status" value="1"/>
</dbReference>
<comment type="catalytic activity">
    <reaction evidence="1">
        <text>Hydrolyzes the link between N-acetylmuramoyl residues and L-amino acid residues in certain cell-wall glycopeptides.</text>
        <dbReference type="EC" id="3.5.1.28"/>
    </reaction>
</comment>
<evidence type="ECO:0000313" key="5">
    <source>
        <dbReference type="EMBL" id="RFU95423.1"/>
    </source>
</evidence>
<dbReference type="Gene3D" id="3.40.630.40">
    <property type="entry name" value="Zn-dependent exopeptidases"/>
    <property type="match status" value="1"/>
</dbReference>
<feature type="domain" description="MurNAc-LAA" evidence="4">
    <location>
        <begin position="110"/>
        <end position="245"/>
    </location>
</feature>
<comment type="caution">
    <text evidence="5">The sequence shown here is derived from an EMBL/GenBank/DDBJ whole genome shotgun (WGS) entry which is preliminary data.</text>
</comment>
<reference evidence="5 6" key="2">
    <citation type="submission" date="2018-09" db="EMBL/GenBank/DDBJ databases">
        <title>Genome of Sphaerochaeta halotolerans strain 4-11.</title>
        <authorList>
            <person name="Nazina T.N."/>
            <person name="Sokolova D.S."/>
        </authorList>
    </citation>
    <scope>NUCLEOTIDE SEQUENCE [LARGE SCALE GENOMIC DNA]</scope>
    <source>
        <strain evidence="5 6">4-11</strain>
    </source>
</reference>
<evidence type="ECO:0000256" key="3">
    <source>
        <dbReference type="ARBA" id="ARBA00022801"/>
    </source>
</evidence>
<evidence type="ECO:0000256" key="1">
    <source>
        <dbReference type="ARBA" id="ARBA00001561"/>
    </source>
</evidence>
<dbReference type="GO" id="GO:0030288">
    <property type="term" value="C:outer membrane-bounded periplasmic space"/>
    <property type="evidence" value="ECO:0007669"/>
    <property type="project" value="TreeGrafter"/>
</dbReference>
<evidence type="ECO:0000259" key="4">
    <source>
        <dbReference type="SMART" id="SM00646"/>
    </source>
</evidence>
<keyword evidence="3" id="KW-0378">Hydrolase</keyword>
<dbReference type="EMBL" id="QUWK01000004">
    <property type="protein sequence ID" value="RFU95423.1"/>
    <property type="molecule type" value="Genomic_DNA"/>
</dbReference>
<dbReference type="PANTHER" id="PTHR30404">
    <property type="entry name" value="N-ACETYLMURAMOYL-L-ALANINE AMIDASE"/>
    <property type="match status" value="1"/>
</dbReference>
<dbReference type="GO" id="GO:0009253">
    <property type="term" value="P:peptidoglycan catabolic process"/>
    <property type="evidence" value="ECO:0007669"/>
    <property type="project" value="InterPro"/>
</dbReference>
<reference evidence="6" key="1">
    <citation type="submission" date="2018-08" db="EMBL/GenBank/DDBJ databases">
        <authorList>
            <person name="Grouzdev D.S."/>
            <person name="Krutkina M.S."/>
        </authorList>
    </citation>
    <scope>NUCLEOTIDE SEQUENCE [LARGE SCALE GENOMIC DNA]</scope>
    <source>
        <strain evidence="6">4-11</strain>
    </source>
</reference>
<gene>
    <name evidence="5" type="ORF">DYP60_05255</name>
</gene>
<organism evidence="5 6">
    <name type="scientific">Sphaerochaeta halotolerans</name>
    <dbReference type="NCBI Taxonomy" id="2293840"/>
    <lineage>
        <taxon>Bacteria</taxon>
        <taxon>Pseudomonadati</taxon>
        <taxon>Spirochaetota</taxon>
        <taxon>Spirochaetia</taxon>
        <taxon>Spirochaetales</taxon>
        <taxon>Sphaerochaetaceae</taxon>
        <taxon>Sphaerochaeta</taxon>
    </lineage>
</organism>
<accession>A0A372MIZ6</accession>